<evidence type="ECO:0000313" key="2">
    <source>
        <dbReference type="EMBL" id="MBK5896611.1"/>
    </source>
</evidence>
<evidence type="ECO:0000313" key="3">
    <source>
        <dbReference type="Proteomes" id="UP000604730"/>
    </source>
</evidence>
<keyword evidence="3" id="KW-1185">Reference proteome</keyword>
<sequence length="331" mass="39349">MIRLYKRLGIICLFFVVYYAVFIRFDLYDFFGVRVKYFNEIENTFIVDESGNRVTKYNPYPTIKYINCLSDDKTYSVIFGDSKIDRIDVRNLARIEGNKDTKWLNLSYGGCPPEESILEFYYTTKRVKLDKVIFELDSKALNTYYNMDRLSRIVDLSGWELYKSYIFDYYNNRMALESTINYVKKKIISENGIKNEKEQQNFYNETIEADRQATDVYKMNSKDVDSLIEIAKYCKENGIKLIFFSPPINGRLYDEVPKNFEILKQADELKKKLSYYATVYDMQYISDLSYMKDEWEDAWHYGEGICRIIENNLAGKNQKYMRIYENGGIVK</sequence>
<keyword evidence="1" id="KW-0812">Transmembrane</keyword>
<dbReference type="EMBL" id="JAEPRJ010000001">
    <property type="protein sequence ID" value="MBK5896611.1"/>
    <property type="molecule type" value="Genomic_DNA"/>
</dbReference>
<proteinExistence type="predicted"/>
<feature type="transmembrane region" description="Helical" evidence="1">
    <location>
        <begin position="7"/>
        <end position="25"/>
    </location>
</feature>
<evidence type="ECO:0000256" key="1">
    <source>
        <dbReference type="SAM" id="Phobius"/>
    </source>
</evidence>
<accession>A0ABS1IXJ2</accession>
<keyword evidence="1" id="KW-0472">Membrane</keyword>
<comment type="caution">
    <text evidence="2">The sequence shown here is derived from an EMBL/GenBank/DDBJ whole genome shotgun (WGS) entry which is preliminary data.</text>
</comment>
<keyword evidence="1" id="KW-1133">Transmembrane helix</keyword>
<dbReference type="Proteomes" id="UP000604730">
    <property type="component" value="Unassembled WGS sequence"/>
</dbReference>
<evidence type="ECO:0008006" key="4">
    <source>
        <dbReference type="Google" id="ProtNLM"/>
    </source>
</evidence>
<dbReference type="RefSeq" id="WP_208428172.1">
    <property type="nucleotide sequence ID" value="NZ_JAEPRJ010000001.1"/>
</dbReference>
<name>A0ABS1IXJ2_9FIRM</name>
<protein>
    <recommendedName>
        <fullName evidence="4">SGNH/GDSL hydrolase family protein</fullName>
    </recommendedName>
</protein>
<gene>
    <name evidence="2" type="ORF">JJN12_02265</name>
</gene>
<reference evidence="2 3" key="1">
    <citation type="submission" date="2021-01" db="EMBL/GenBank/DDBJ databases">
        <title>Isolation and description of Catonella massiliensis sp. nov., a novel Catonella species, isolated from a stable periodontitis subject.</title>
        <authorList>
            <person name="Antezack A."/>
            <person name="Boxberger M."/>
            <person name="La Scola B."/>
            <person name="Monnet-Corti V."/>
        </authorList>
    </citation>
    <scope>NUCLEOTIDE SEQUENCE [LARGE SCALE GENOMIC DNA]</scope>
    <source>
        <strain evidence="2 3">Marseille-Q4567</strain>
    </source>
</reference>
<organism evidence="2 3">
    <name type="scientific">Catonella massiliensis</name>
    <dbReference type="NCBI Taxonomy" id="2799636"/>
    <lineage>
        <taxon>Bacteria</taxon>
        <taxon>Bacillati</taxon>
        <taxon>Bacillota</taxon>
        <taxon>Clostridia</taxon>
        <taxon>Lachnospirales</taxon>
        <taxon>Lachnospiraceae</taxon>
        <taxon>Catonella</taxon>
    </lineage>
</organism>